<evidence type="ECO:0000256" key="1">
    <source>
        <dbReference type="ARBA" id="ARBA00002540"/>
    </source>
</evidence>
<evidence type="ECO:0000256" key="4">
    <source>
        <dbReference type="ARBA" id="ARBA00022553"/>
    </source>
</evidence>
<protein>
    <recommendedName>
        <fullName evidence="2">Male-enhanced antigen 1</fullName>
    </recommendedName>
</protein>
<accession>A0AAJ6YMY8</accession>
<dbReference type="RefSeq" id="XP_011501026.1">
    <property type="nucleotide sequence ID" value="XM_011502724.1"/>
</dbReference>
<dbReference type="KEGG" id="csol:105364716"/>
<evidence type="ECO:0000256" key="6">
    <source>
        <dbReference type="ARBA" id="ARBA00022871"/>
    </source>
</evidence>
<reference evidence="8" key="1">
    <citation type="submission" date="2025-08" db="UniProtKB">
        <authorList>
            <consortium name="RefSeq"/>
        </authorList>
    </citation>
    <scope>IDENTIFICATION</scope>
</reference>
<organism evidence="7 8">
    <name type="scientific">Ceratosolen solmsi marchali</name>
    <dbReference type="NCBI Taxonomy" id="326594"/>
    <lineage>
        <taxon>Eukaryota</taxon>
        <taxon>Metazoa</taxon>
        <taxon>Ecdysozoa</taxon>
        <taxon>Arthropoda</taxon>
        <taxon>Hexapoda</taxon>
        <taxon>Insecta</taxon>
        <taxon>Pterygota</taxon>
        <taxon>Neoptera</taxon>
        <taxon>Endopterygota</taxon>
        <taxon>Hymenoptera</taxon>
        <taxon>Apocrita</taxon>
        <taxon>Proctotrupomorpha</taxon>
        <taxon>Chalcidoidea</taxon>
        <taxon>Agaonidae</taxon>
        <taxon>Agaoninae</taxon>
        <taxon>Ceratosolen</taxon>
    </lineage>
</organism>
<dbReference type="AlphaFoldDB" id="A0AAJ6YMY8"/>
<proteinExistence type="predicted"/>
<evidence type="ECO:0000256" key="2">
    <source>
        <dbReference type="ARBA" id="ARBA00022245"/>
    </source>
</evidence>
<evidence type="ECO:0000313" key="8">
    <source>
        <dbReference type="RefSeq" id="XP_011501026.1"/>
    </source>
</evidence>
<keyword evidence="7" id="KW-1185">Reference proteome</keyword>
<dbReference type="GeneID" id="105364716"/>
<keyword evidence="4" id="KW-0597">Phosphoprotein</keyword>
<dbReference type="GO" id="GO:0007283">
    <property type="term" value="P:spermatogenesis"/>
    <property type="evidence" value="ECO:0007669"/>
    <property type="project" value="UniProtKB-KW"/>
</dbReference>
<dbReference type="InterPro" id="IPR009685">
    <property type="entry name" value="MEA1"/>
</dbReference>
<dbReference type="Proteomes" id="UP000695007">
    <property type="component" value="Unplaced"/>
</dbReference>
<keyword evidence="6" id="KW-0744">Spermatogenesis</keyword>
<gene>
    <name evidence="8" type="primary">LOC105364716</name>
</gene>
<dbReference type="Pfam" id="PF06910">
    <property type="entry name" value="MEA1"/>
    <property type="match status" value="1"/>
</dbReference>
<comment type="function">
    <text evidence="1">May play an important role in spermatogenesis and/or testis development.</text>
</comment>
<evidence type="ECO:0000256" key="5">
    <source>
        <dbReference type="ARBA" id="ARBA00022782"/>
    </source>
</evidence>
<keyword evidence="3" id="KW-0217">Developmental protein</keyword>
<evidence type="ECO:0000256" key="3">
    <source>
        <dbReference type="ARBA" id="ARBA00022473"/>
    </source>
</evidence>
<name>A0AAJ6YMY8_9HYME</name>
<evidence type="ECO:0000313" key="7">
    <source>
        <dbReference type="Proteomes" id="UP000695007"/>
    </source>
</evidence>
<sequence>MSPEPTQEPIDNVNNSNINVNIITGLELNNDNQDAALAGYMPLSDNLVERETLEEDDSEEEFEWDLISSQSQQTMNNEEESLIRSETLEVWSSQSNTSNIDLDADKINQVKTAMASFILPNTAIPQWANYISEDQWKEQLILRIKEIQKK</sequence>
<dbReference type="GO" id="GO:0030154">
    <property type="term" value="P:cell differentiation"/>
    <property type="evidence" value="ECO:0007669"/>
    <property type="project" value="UniProtKB-KW"/>
</dbReference>
<keyword evidence="5" id="KW-0221">Differentiation</keyword>
<dbReference type="PANTHER" id="PTHR17005">
    <property type="entry name" value="MALE-ENHANCED ANTIGEN-1"/>
    <property type="match status" value="1"/>
</dbReference>